<evidence type="ECO:0000313" key="8">
    <source>
        <dbReference type="Proteomes" id="UP000007875"/>
    </source>
</evidence>
<feature type="compositionally biased region" description="Acidic residues" evidence="4">
    <location>
        <begin position="379"/>
        <end position="394"/>
    </location>
</feature>
<dbReference type="PANTHER" id="PTHR13986:SF8">
    <property type="entry name" value="PROLYL 3-HYDROXYLASE 1-LIKE PROTEIN"/>
    <property type="match status" value="1"/>
</dbReference>
<keyword evidence="8" id="KW-1185">Reference proteome</keyword>
<dbReference type="InterPro" id="IPR056585">
    <property type="entry name" value="Leprecan_dom"/>
</dbReference>
<dbReference type="Pfam" id="PF23557">
    <property type="entry name" value="TPR_leprecan"/>
    <property type="match status" value="1"/>
</dbReference>
<keyword evidence="2 5" id="KW-0732">Signal</keyword>
<comment type="similarity">
    <text evidence="1">Belongs to the leprecan family.</text>
</comment>
<reference evidence="7" key="2">
    <citation type="submission" date="2025-08" db="UniProtKB">
        <authorList>
            <consortium name="Ensembl"/>
        </authorList>
    </citation>
    <scope>IDENTIFICATION</scope>
</reference>
<sequence>ICKMSLNFILIFLASALFHPSLSLSPVLPKDVTQPLEILLDQAVAQYHAKHWPQSVSLFEKALVNYKMSQHAAVACIGRCKAANISREIEEDLQEFPLLKAVGDLVAQASCIKICSEEHPFGSLSTQVLRKDIARDVEARKPYNYLQYAYHKMNLIKKACQAAFTYYQIHTDKEDAKANLDFYRSLPGVKPSYFTDLEADASYQLFVEGAAAYEEKKYGVVVDKIEKCLISFFKAVSDCDSLCYKPVEMITFHKFMKAITEQYYRQISCALKCEDKLSPVVHGQKQQNFVAQCFSYLQFAYYSLGKYEMAVPAAATVFLLDPEHSNAKSNLDFYESKAEEYKLIPSIHFQPRADGVKFHAHKLKNLKFVEDAQMMFGDLEEEELPENEAETENEDTNKHDEFVDE</sequence>
<evidence type="ECO:0000256" key="4">
    <source>
        <dbReference type="SAM" id="MobiDB-lite"/>
    </source>
</evidence>
<evidence type="ECO:0000256" key="3">
    <source>
        <dbReference type="ARBA" id="ARBA00023180"/>
    </source>
</evidence>
<dbReference type="STRING" id="51511.ENSCSAVP00000020044"/>
<feature type="domain" description="Leprecan-like alpha-helical" evidence="6">
    <location>
        <begin position="35"/>
        <end position="336"/>
    </location>
</feature>
<evidence type="ECO:0000259" key="6">
    <source>
        <dbReference type="Pfam" id="PF23557"/>
    </source>
</evidence>
<dbReference type="GO" id="GO:0030199">
    <property type="term" value="P:collagen fibril organization"/>
    <property type="evidence" value="ECO:0007669"/>
    <property type="project" value="TreeGrafter"/>
</dbReference>
<dbReference type="GO" id="GO:0005783">
    <property type="term" value="C:endoplasmic reticulum"/>
    <property type="evidence" value="ECO:0007669"/>
    <property type="project" value="TreeGrafter"/>
</dbReference>
<evidence type="ECO:0000256" key="5">
    <source>
        <dbReference type="SAM" id="SignalP"/>
    </source>
</evidence>
<organism evidence="7 8">
    <name type="scientific">Ciona savignyi</name>
    <name type="common">Pacific transparent sea squirt</name>
    <dbReference type="NCBI Taxonomy" id="51511"/>
    <lineage>
        <taxon>Eukaryota</taxon>
        <taxon>Metazoa</taxon>
        <taxon>Chordata</taxon>
        <taxon>Tunicata</taxon>
        <taxon>Ascidiacea</taxon>
        <taxon>Phlebobranchia</taxon>
        <taxon>Cionidae</taxon>
        <taxon>Ciona</taxon>
    </lineage>
</organism>
<proteinExistence type="inferred from homology"/>
<reference evidence="7" key="3">
    <citation type="submission" date="2025-09" db="UniProtKB">
        <authorList>
            <consortium name="Ensembl"/>
        </authorList>
    </citation>
    <scope>IDENTIFICATION</scope>
</reference>
<protein>
    <recommendedName>
        <fullName evidence="6">Leprecan-like alpha-helical domain-containing protein</fullName>
    </recommendedName>
</protein>
<feature type="region of interest" description="Disordered" evidence="4">
    <location>
        <begin position="379"/>
        <end position="405"/>
    </location>
</feature>
<evidence type="ECO:0000313" key="7">
    <source>
        <dbReference type="Ensembl" id="ENSCSAVP00000020044.1"/>
    </source>
</evidence>
<dbReference type="HOGENOM" id="CLU_029887_0_1_1"/>
<dbReference type="OMA" id="YLHVCYY"/>
<dbReference type="Gene3D" id="1.25.40.10">
    <property type="entry name" value="Tetratricopeptide repeat domain"/>
    <property type="match status" value="2"/>
</dbReference>
<dbReference type="Ensembl" id="ENSCSAVT00000020258.1">
    <property type="protein sequence ID" value="ENSCSAVP00000020044.1"/>
    <property type="gene ID" value="ENSCSAVG00000011767.1"/>
</dbReference>
<dbReference type="PANTHER" id="PTHR13986">
    <property type="entry name" value="PROTEIN LYSINE HYDROXYLATION COMPLEX COMPONENT"/>
    <property type="match status" value="1"/>
</dbReference>
<dbReference type="GO" id="GO:0005518">
    <property type="term" value="F:collagen binding"/>
    <property type="evidence" value="ECO:0007669"/>
    <property type="project" value="TreeGrafter"/>
</dbReference>
<dbReference type="GeneTree" id="ENSGT00940000153814"/>
<dbReference type="InterPro" id="IPR052284">
    <property type="entry name" value="Collagen_mod_leprecan"/>
</dbReference>
<feature type="compositionally biased region" description="Basic and acidic residues" evidence="4">
    <location>
        <begin position="395"/>
        <end position="405"/>
    </location>
</feature>
<accession>H2ZR28</accession>
<evidence type="ECO:0000256" key="2">
    <source>
        <dbReference type="ARBA" id="ARBA00022729"/>
    </source>
</evidence>
<keyword evidence="3" id="KW-0325">Glycoprotein</keyword>
<dbReference type="AlphaFoldDB" id="H2ZR28"/>
<dbReference type="Proteomes" id="UP000007875">
    <property type="component" value="Unassembled WGS sequence"/>
</dbReference>
<dbReference type="eggNOG" id="KOG4459">
    <property type="taxonomic scope" value="Eukaryota"/>
</dbReference>
<dbReference type="InterPro" id="IPR011990">
    <property type="entry name" value="TPR-like_helical_dom_sf"/>
</dbReference>
<reference evidence="8" key="1">
    <citation type="submission" date="2003-08" db="EMBL/GenBank/DDBJ databases">
        <authorList>
            <person name="Birren B."/>
            <person name="Nusbaum C."/>
            <person name="Abebe A."/>
            <person name="Abouelleil A."/>
            <person name="Adekoya E."/>
            <person name="Ait-zahra M."/>
            <person name="Allen N."/>
            <person name="Allen T."/>
            <person name="An P."/>
            <person name="Anderson M."/>
            <person name="Anderson S."/>
            <person name="Arachchi H."/>
            <person name="Armbruster J."/>
            <person name="Bachantsang P."/>
            <person name="Baldwin J."/>
            <person name="Barry A."/>
            <person name="Bayul T."/>
            <person name="Blitshsteyn B."/>
            <person name="Bloom T."/>
            <person name="Blye J."/>
            <person name="Boguslavskiy L."/>
            <person name="Borowsky M."/>
            <person name="Boukhgalter B."/>
            <person name="Brunache A."/>
            <person name="Butler J."/>
            <person name="Calixte N."/>
            <person name="Calvo S."/>
            <person name="Camarata J."/>
            <person name="Campo K."/>
            <person name="Chang J."/>
            <person name="Cheshatsang Y."/>
            <person name="Citroen M."/>
            <person name="Collymore A."/>
            <person name="Considine T."/>
            <person name="Cook A."/>
            <person name="Cooke P."/>
            <person name="Corum B."/>
            <person name="Cuomo C."/>
            <person name="David R."/>
            <person name="Dawoe T."/>
            <person name="Degray S."/>
            <person name="Dodge S."/>
            <person name="Dooley K."/>
            <person name="Dorje P."/>
            <person name="Dorjee K."/>
            <person name="Dorris L."/>
            <person name="Duffey N."/>
            <person name="Dupes A."/>
            <person name="Elkins T."/>
            <person name="Engels R."/>
            <person name="Erickson J."/>
            <person name="Farina A."/>
            <person name="Faro S."/>
            <person name="Ferreira P."/>
            <person name="Fischer H."/>
            <person name="Fitzgerald M."/>
            <person name="Foley K."/>
            <person name="Gage D."/>
            <person name="Galagan J."/>
            <person name="Gearin G."/>
            <person name="Gnerre S."/>
            <person name="Gnirke A."/>
            <person name="Goyette A."/>
            <person name="Graham J."/>
            <person name="Grandbois E."/>
            <person name="Gyaltsen K."/>
            <person name="Hafez N."/>
            <person name="Hagopian D."/>
            <person name="Hagos B."/>
            <person name="Hall J."/>
            <person name="Hatcher B."/>
            <person name="Heller A."/>
            <person name="Higgins H."/>
            <person name="Honan T."/>
            <person name="Horn A."/>
            <person name="Houde N."/>
            <person name="Hughes L."/>
            <person name="Hulme W."/>
            <person name="Husby E."/>
            <person name="Iliev I."/>
            <person name="Jaffe D."/>
            <person name="Jones C."/>
            <person name="Kamal M."/>
            <person name="Kamat A."/>
            <person name="Kamvysselis M."/>
            <person name="Karlsson E."/>
            <person name="Kells C."/>
            <person name="Kieu A."/>
            <person name="Kisner P."/>
            <person name="Kodira C."/>
            <person name="Kulbokas E."/>
            <person name="Labutti K."/>
            <person name="Lama D."/>
            <person name="Landers T."/>
            <person name="Leger J."/>
            <person name="Levine S."/>
            <person name="Lewis D."/>
            <person name="Lewis T."/>
            <person name="Lindblad-toh K."/>
            <person name="Liu X."/>
            <person name="Lokyitsang T."/>
            <person name="Lokyitsang Y."/>
            <person name="Lucien O."/>
            <person name="Lui A."/>
            <person name="Ma L.J."/>
            <person name="Mabbitt R."/>
            <person name="Macdonald J."/>
            <person name="Maclean C."/>
            <person name="Major J."/>
            <person name="Manning J."/>
            <person name="Marabella R."/>
            <person name="Maru K."/>
            <person name="Matthews C."/>
            <person name="Mauceli E."/>
            <person name="Mccarthy M."/>
            <person name="Mcdonough S."/>
            <person name="Mcghee T."/>
            <person name="Meldrim J."/>
            <person name="Meneus L."/>
            <person name="Mesirov J."/>
            <person name="Mihalev A."/>
            <person name="Mihova T."/>
            <person name="Mikkelsen T."/>
            <person name="Mlenga V."/>
            <person name="Moru K."/>
            <person name="Mozes J."/>
            <person name="Mulrain L."/>
            <person name="Munson G."/>
            <person name="Naylor J."/>
            <person name="Newes C."/>
            <person name="Nguyen C."/>
            <person name="Nguyen N."/>
            <person name="Nguyen T."/>
            <person name="Nicol R."/>
            <person name="Nielsen C."/>
            <person name="Nizzari M."/>
            <person name="Norbu C."/>
            <person name="Norbu N."/>
            <person name="O'donnell P."/>
            <person name="Okoawo O."/>
            <person name="O'leary S."/>
            <person name="Omotosho B."/>
            <person name="O'neill K."/>
            <person name="Osman S."/>
            <person name="Parker S."/>
            <person name="Perrin D."/>
            <person name="Phunkhang P."/>
            <person name="Piqani B."/>
            <person name="Purcell S."/>
            <person name="Rachupka T."/>
            <person name="Ramasamy U."/>
            <person name="Rameau R."/>
            <person name="Ray V."/>
            <person name="Raymond C."/>
            <person name="Retta R."/>
            <person name="Richardson S."/>
            <person name="Rise C."/>
            <person name="Rodriguez J."/>
            <person name="Rogers J."/>
            <person name="Rogov P."/>
            <person name="Rutman M."/>
            <person name="Schupbach R."/>
            <person name="Seaman C."/>
            <person name="Settipalli S."/>
            <person name="Sharpe T."/>
            <person name="Sheridan J."/>
            <person name="Sherpa N."/>
            <person name="Shi J."/>
            <person name="Smirnov S."/>
            <person name="Smith C."/>
            <person name="Sougnez C."/>
            <person name="Spencer B."/>
            <person name="Stalker J."/>
            <person name="Stange-thomann N."/>
            <person name="Stavropoulos S."/>
            <person name="Stetson K."/>
            <person name="Stone C."/>
            <person name="Stone S."/>
            <person name="Stubbs M."/>
            <person name="Talamas J."/>
            <person name="Tchuinga P."/>
            <person name="Tenzing P."/>
            <person name="Tesfaye S."/>
            <person name="Theodore J."/>
            <person name="Thoulutsang Y."/>
            <person name="Topham K."/>
            <person name="Towey S."/>
            <person name="Tsamla T."/>
            <person name="Tsomo N."/>
            <person name="Vallee D."/>
            <person name="Vassiliev H."/>
            <person name="Venkataraman V."/>
            <person name="Vinson J."/>
            <person name="Vo A."/>
            <person name="Wade C."/>
            <person name="Wang S."/>
            <person name="Wangchuk T."/>
            <person name="Wangdi T."/>
            <person name="Whittaker C."/>
            <person name="Wilkinson J."/>
            <person name="Wu Y."/>
            <person name="Wyman D."/>
            <person name="Yadav S."/>
            <person name="Yang S."/>
            <person name="Yang X."/>
            <person name="Yeager S."/>
            <person name="Yee E."/>
            <person name="Young G."/>
            <person name="Zainoun J."/>
            <person name="Zembeck L."/>
            <person name="Zimmer A."/>
            <person name="Zody M."/>
            <person name="Lander E."/>
        </authorList>
    </citation>
    <scope>NUCLEOTIDE SEQUENCE [LARGE SCALE GENOMIC DNA]</scope>
</reference>
<evidence type="ECO:0000256" key="1">
    <source>
        <dbReference type="ARBA" id="ARBA00006487"/>
    </source>
</evidence>
<dbReference type="InParanoid" id="H2ZR28"/>
<dbReference type="SUPFAM" id="SSF48452">
    <property type="entry name" value="TPR-like"/>
    <property type="match status" value="1"/>
</dbReference>
<name>H2ZR28_CIOSA</name>
<feature type="chain" id="PRO_5003578918" description="Leprecan-like alpha-helical domain-containing protein" evidence="5">
    <location>
        <begin position="24"/>
        <end position="405"/>
    </location>
</feature>
<feature type="signal peptide" evidence="5">
    <location>
        <begin position="1"/>
        <end position="23"/>
    </location>
</feature>